<dbReference type="CDD" id="cd05233">
    <property type="entry name" value="SDR_c"/>
    <property type="match status" value="1"/>
</dbReference>
<dbReference type="Gene3D" id="3.40.50.720">
    <property type="entry name" value="NAD(P)-binding Rossmann-like Domain"/>
    <property type="match status" value="1"/>
</dbReference>
<dbReference type="Proteomes" id="UP000018780">
    <property type="component" value="Plasmid unnamed"/>
</dbReference>
<dbReference type="InterPro" id="IPR002347">
    <property type="entry name" value="SDR_fam"/>
</dbReference>
<geneLocation type="plasmid" evidence="4">
    <name>1</name>
</geneLocation>
<proteinExistence type="inferred from homology"/>
<dbReference type="PRINTS" id="PR00080">
    <property type="entry name" value="SDRFAMILY"/>
</dbReference>
<dbReference type="EMBL" id="CP006774">
    <property type="protein sequence ID" value="AHD03435.1"/>
    <property type="molecule type" value="Genomic_DNA"/>
</dbReference>
<keyword evidence="3" id="KW-0614">Plasmid</keyword>
<dbReference type="FunFam" id="3.40.50.720:FF:000084">
    <property type="entry name" value="Short-chain dehydrogenase reductase"/>
    <property type="match status" value="1"/>
</dbReference>
<dbReference type="SUPFAM" id="SSF51735">
    <property type="entry name" value="NAD(P)-binding Rossmann-fold domains"/>
    <property type="match status" value="1"/>
</dbReference>
<evidence type="ECO:0000256" key="1">
    <source>
        <dbReference type="ARBA" id="ARBA00006484"/>
    </source>
</evidence>
<organism evidence="3 4">
    <name type="scientific">Leisingera methylohalidivorans DSM 14336</name>
    <dbReference type="NCBI Taxonomy" id="999552"/>
    <lineage>
        <taxon>Bacteria</taxon>
        <taxon>Pseudomonadati</taxon>
        <taxon>Pseudomonadota</taxon>
        <taxon>Alphaproteobacteria</taxon>
        <taxon>Rhodobacterales</taxon>
        <taxon>Roseobacteraceae</taxon>
        <taxon>Leisingera</taxon>
    </lineage>
</organism>
<dbReference type="PRINTS" id="PR00081">
    <property type="entry name" value="GDHRDH"/>
</dbReference>
<protein>
    <submittedName>
        <fullName evidence="3">Short-chain dehydrogenase</fullName>
    </submittedName>
</protein>
<dbReference type="HOGENOM" id="CLU_010194_1_0_5"/>
<dbReference type="InterPro" id="IPR036291">
    <property type="entry name" value="NAD(P)-bd_dom_sf"/>
</dbReference>
<dbReference type="PANTHER" id="PTHR43639:SF1">
    <property type="entry name" value="SHORT-CHAIN DEHYDROGENASE_REDUCTASE FAMILY PROTEIN"/>
    <property type="match status" value="1"/>
</dbReference>
<accession>V9W188</accession>
<dbReference type="PANTHER" id="PTHR43639">
    <property type="entry name" value="OXIDOREDUCTASE, SHORT-CHAIN DEHYDROGENASE/REDUCTASE FAMILY (AFU_ORTHOLOGUE AFUA_5G02870)"/>
    <property type="match status" value="1"/>
</dbReference>
<evidence type="ECO:0000313" key="4">
    <source>
        <dbReference type="Proteomes" id="UP000018780"/>
    </source>
</evidence>
<name>V9W188_9RHOB</name>
<dbReference type="PATRIC" id="fig|999552.6.peg.4281"/>
<gene>
    <name evidence="3" type="ORF">METH_21660</name>
</gene>
<dbReference type="GO" id="GO:0016491">
    <property type="term" value="F:oxidoreductase activity"/>
    <property type="evidence" value="ECO:0007669"/>
    <property type="project" value="UniProtKB-KW"/>
</dbReference>
<evidence type="ECO:0000313" key="3">
    <source>
        <dbReference type="EMBL" id="AHD03435.1"/>
    </source>
</evidence>
<dbReference type="Pfam" id="PF13561">
    <property type="entry name" value="adh_short_C2"/>
    <property type="match status" value="1"/>
</dbReference>
<dbReference type="KEGG" id="lmd:METH_21660"/>
<dbReference type="AlphaFoldDB" id="V9W188"/>
<evidence type="ECO:0000256" key="2">
    <source>
        <dbReference type="ARBA" id="ARBA00023002"/>
    </source>
</evidence>
<keyword evidence="2" id="KW-0560">Oxidoreductase</keyword>
<keyword evidence="4" id="KW-1185">Reference proteome</keyword>
<reference evidence="3 4" key="1">
    <citation type="submission" date="2013-09" db="EMBL/GenBank/DDBJ databases">
        <authorList>
            <consortium name="DOE Joint Genome Institute"/>
            <person name="Klenk H.-P."/>
            <person name="Huntemann M."/>
            <person name="Han J."/>
            <person name="Chen A."/>
            <person name="Kyrpides N."/>
            <person name="Mavromatis K."/>
            <person name="Markowitz V."/>
            <person name="Palaniappan K."/>
            <person name="Ivanova N."/>
            <person name="Schaumberg A."/>
            <person name="Pati A."/>
            <person name="Liolios K."/>
            <person name="Nordberg H.P."/>
            <person name="Cantor M.N."/>
            <person name="Hua S.X."/>
            <person name="Woyke T."/>
        </authorList>
    </citation>
    <scope>NUCLEOTIDE SEQUENCE [LARGE SCALE GENOMIC DNA]</scope>
    <source>
        <strain evidence="3 4">DSM 14336</strain>
        <plasmid evidence="4">1</plasmid>
    </source>
</reference>
<sequence length="203" mass="21063">MEAEANLPGDLLDADYANALPQAAAEALGGLDVVIKNAGVITRGLVTETSDADWNLSMGVNVEAPFRICRAAIPLMAETGGGAIVNTSSCWGGKNPGPNHALYCMTKAAIASLTQCMGMDHARQGIRINAVCPNEVNTPMLRSGFAKRGFDPDSAAAELGKTVPLGRIAEPEDIADVVMFLASDASRYMCGALLEVNGGKPVS</sequence>
<comment type="similarity">
    <text evidence="1">Belongs to the short-chain dehydrogenases/reductases (SDR) family.</text>
</comment>